<evidence type="ECO:0000256" key="2">
    <source>
        <dbReference type="ARBA" id="ARBA00022801"/>
    </source>
</evidence>
<evidence type="ECO:0000256" key="5">
    <source>
        <dbReference type="SAM" id="SignalP"/>
    </source>
</evidence>
<dbReference type="InterPro" id="IPR013148">
    <property type="entry name" value="Glyco_hydro_32_N"/>
</dbReference>
<evidence type="ECO:0000313" key="8">
    <source>
        <dbReference type="EMBL" id="ASW25866.1"/>
    </source>
</evidence>
<sequence length="558" mass="62662">MTNFSVTLILLFSLLLSHGIIELEASTNQPYRTGFHFQPAKNWMNDPNGPMIYRGIYHLFYQYNPYAAVWGNITWAHSTSTDLINWTPHDIALAPSAPFDSHGCYSGSATIRPGGRPAIFYTGSIDSFTNQVQNLAVPKNYSDPYLREWLKYTYNPLISATRPIDATSFRDPSTAWLGPDKRWRMLIGSVIDNKGSAILYTSKDFKHWIKVEQPFYSDAKTKMWECPDFYPVSTVYQKGVDTSIYGPNIKHVLKTSLNEPQRDCYMIGTYDIGQNKFIPDPESSLSGDSGLRYDYGKFYASKSFFDSAKNRRILWAWVPESSSEEDNKKKGWAGLQAIPRSLWLEKSGKQLVQWPAVEIESLRLNEVKLQNRFLQGGSVLEVSGITAAQADVEILFDVIELDRAEVLDPSWTNPQVLCSRKSALVKSALGPFGLLVLASKGLEEQTAVFFRIFKGQDKHVVLMCSDQSRSSLDNTNDRPTYGAFLNVDPVQERLSLRSLIDHSIVESFGGGGKTCITARAYPTLAIDGDAHLYAFNYGIEGVSISNLSAWSMKKAQIN</sequence>
<feature type="chain" id="PRO_5012557937" evidence="5">
    <location>
        <begin position="20"/>
        <end position="558"/>
    </location>
</feature>
<name>A0A248XBI5_LITCN</name>
<dbReference type="Gene3D" id="2.115.10.20">
    <property type="entry name" value="Glycosyl hydrolase domain, family 43"/>
    <property type="match status" value="1"/>
</dbReference>
<dbReference type="InterPro" id="IPR013320">
    <property type="entry name" value="ConA-like_dom_sf"/>
</dbReference>
<dbReference type="AlphaFoldDB" id="A0A248XBI5"/>
<dbReference type="InterPro" id="IPR050551">
    <property type="entry name" value="Fructan_Metab_Enzymes"/>
</dbReference>
<dbReference type="GO" id="GO:0004553">
    <property type="term" value="F:hydrolase activity, hydrolyzing O-glycosyl compounds"/>
    <property type="evidence" value="ECO:0007669"/>
    <property type="project" value="InterPro"/>
</dbReference>
<evidence type="ECO:0000256" key="4">
    <source>
        <dbReference type="RuleBase" id="RU362110"/>
    </source>
</evidence>
<dbReference type="InterPro" id="IPR013189">
    <property type="entry name" value="Glyco_hydro_32_C"/>
</dbReference>
<keyword evidence="2 4" id="KW-0378">Hydrolase</keyword>
<dbReference type="InterPro" id="IPR023296">
    <property type="entry name" value="Glyco_hydro_beta-prop_sf"/>
</dbReference>
<keyword evidence="3 4" id="KW-0326">Glycosidase</keyword>
<dbReference type="InterPro" id="IPR001362">
    <property type="entry name" value="Glyco_hydro_32"/>
</dbReference>
<evidence type="ECO:0000259" key="6">
    <source>
        <dbReference type="Pfam" id="PF00251"/>
    </source>
</evidence>
<evidence type="ECO:0000256" key="1">
    <source>
        <dbReference type="ARBA" id="ARBA00009902"/>
    </source>
</evidence>
<dbReference type="SUPFAM" id="SSF49899">
    <property type="entry name" value="Concanavalin A-like lectins/glucanases"/>
    <property type="match status" value="1"/>
</dbReference>
<proteinExistence type="evidence at transcript level"/>
<dbReference type="PROSITE" id="PS00609">
    <property type="entry name" value="GLYCOSYL_HYDROL_F32"/>
    <property type="match status" value="1"/>
</dbReference>
<accession>A0A248XBI5</accession>
<dbReference type="SMART" id="SM00640">
    <property type="entry name" value="Glyco_32"/>
    <property type="match status" value="1"/>
</dbReference>
<keyword evidence="5" id="KW-0732">Signal</keyword>
<dbReference type="CDD" id="cd18624">
    <property type="entry name" value="GH32_Fruct1-like"/>
    <property type="match status" value="1"/>
</dbReference>
<feature type="signal peptide" evidence="5">
    <location>
        <begin position="1"/>
        <end position="19"/>
    </location>
</feature>
<dbReference type="SUPFAM" id="SSF75005">
    <property type="entry name" value="Arabinanase/levansucrase/invertase"/>
    <property type="match status" value="1"/>
</dbReference>
<dbReference type="EMBL" id="KX981209">
    <property type="protein sequence ID" value="ASW25866.1"/>
    <property type="molecule type" value="mRNA"/>
</dbReference>
<dbReference type="Pfam" id="PF00251">
    <property type="entry name" value="Glyco_hydro_32N"/>
    <property type="match status" value="1"/>
</dbReference>
<dbReference type="GO" id="GO:0005975">
    <property type="term" value="P:carbohydrate metabolic process"/>
    <property type="evidence" value="ECO:0007669"/>
    <property type="project" value="InterPro"/>
</dbReference>
<reference evidence="8" key="1">
    <citation type="submission" date="2016-10" db="EMBL/GenBank/DDBJ databases">
        <authorList>
            <person name="Varghese N."/>
        </authorList>
    </citation>
    <scope>NUCLEOTIDE SEQUENCE</scope>
</reference>
<feature type="domain" description="Glycosyl hydrolase family 32 C-terminal" evidence="7">
    <location>
        <begin position="358"/>
        <end position="551"/>
    </location>
</feature>
<organism evidence="8">
    <name type="scientific">Litchi chinensis</name>
    <name type="common">Lychee</name>
    <dbReference type="NCBI Taxonomy" id="151069"/>
    <lineage>
        <taxon>Eukaryota</taxon>
        <taxon>Viridiplantae</taxon>
        <taxon>Streptophyta</taxon>
        <taxon>Embryophyta</taxon>
        <taxon>Tracheophyta</taxon>
        <taxon>Spermatophyta</taxon>
        <taxon>Magnoliopsida</taxon>
        <taxon>eudicotyledons</taxon>
        <taxon>Gunneridae</taxon>
        <taxon>Pentapetalae</taxon>
        <taxon>rosids</taxon>
        <taxon>malvids</taxon>
        <taxon>Sapindales</taxon>
        <taxon>Sapindaceae</taxon>
        <taxon>Litchi</taxon>
    </lineage>
</organism>
<evidence type="ECO:0000256" key="3">
    <source>
        <dbReference type="ARBA" id="ARBA00023295"/>
    </source>
</evidence>
<evidence type="ECO:0000259" key="7">
    <source>
        <dbReference type="Pfam" id="PF08244"/>
    </source>
</evidence>
<feature type="domain" description="Glycosyl hydrolase family 32 N-terminal" evidence="6">
    <location>
        <begin position="36"/>
        <end position="355"/>
    </location>
</feature>
<protein>
    <submittedName>
        <fullName evidence="8">Beta-fructofuranosidase, insoluble isoenzyme CWINV4</fullName>
    </submittedName>
</protein>
<dbReference type="Gene3D" id="2.60.120.560">
    <property type="entry name" value="Exo-inulinase, domain 1"/>
    <property type="match status" value="1"/>
</dbReference>
<dbReference type="InterPro" id="IPR018053">
    <property type="entry name" value="Glyco_hydro_32_AS"/>
</dbReference>
<dbReference type="FunFam" id="2.60.120.560:FF:000002">
    <property type="entry name" value="Beta-fructofuranosidase, insoluble isoenzyme CWINV1"/>
    <property type="match status" value="1"/>
</dbReference>
<dbReference type="PANTHER" id="PTHR31953">
    <property type="entry name" value="BETA-FRUCTOFURANOSIDASE, INSOLUBLE ISOENZYME CWINV1-RELATED"/>
    <property type="match status" value="1"/>
</dbReference>
<comment type="similarity">
    <text evidence="1 4">Belongs to the glycosyl hydrolase 32 family.</text>
</comment>
<dbReference type="Pfam" id="PF08244">
    <property type="entry name" value="Glyco_hydro_32C"/>
    <property type="match status" value="1"/>
</dbReference>